<dbReference type="EMBL" id="SMBZ01000026">
    <property type="protein sequence ID" value="TCV11845.1"/>
    <property type="molecule type" value="Genomic_DNA"/>
</dbReference>
<evidence type="ECO:0000313" key="1">
    <source>
        <dbReference type="EMBL" id="TCV11845.1"/>
    </source>
</evidence>
<gene>
    <name evidence="1" type="ORF">EDC17_102628</name>
</gene>
<protein>
    <submittedName>
        <fullName evidence="1">Uncharacterized protein DUF4359</fullName>
    </submittedName>
</protein>
<dbReference type="Proteomes" id="UP000295197">
    <property type="component" value="Unassembled WGS sequence"/>
</dbReference>
<dbReference type="RefSeq" id="WP_132778005.1">
    <property type="nucleotide sequence ID" value="NZ_SMBZ01000026.1"/>
</dbReference>
<keyword evidence="2" id="KW-1185">Reference proteome</keyword>
<organism evidence="1 2">
    <name type="scientific">Sphingobacterium alimentarium</name>
    <dbReference type="NCBI Taxonomy" id="797292"/>
    <lineage>
        <taxon>Bacteria</taxon>
        <taxon>Pseudomonadati</taxon>
        <taxon>Bacteroidota</taxon>
        <taxon>Sphingobacteriia</taxon>
        <taxon>Sphingobacteriales</taxon>
        <taxon>Sphingobacteriaceae</taxon>
        <taxon>Sphingobacterium</taxon>
    </lineage>
</organism>
<accession>A0A4R3VX42</accession>
<reference evidence="1 2" key="1">
    <citation type="submission" date="2019-03" db="EMBL/GenBank/DDBJ databases">
        <title>Genomic Encyclopedia of Type Strains, Phase IV (KMG-IV): sequencing the most valuable type-strain genomes for metagenomic binning, comparative biology and taxonomic classification.</title>
        <authorList>
            <person name="Goeker M."/>
        </authorList>
    </citation>
    <scope>NUCLEOTIDE SEQUENCE [LARGE SCALE GENOMIC DNA]</scope>
    <source>
        <strain evidence="1 2">DSM 22362</strain>
    </source>
</reference>
<name>A0A4R3VX42_9SPHI</name>
<evidence type="ECO:0000313" key="2">
    <source>
        <dbReference type="Proteomes" id="UP000295197"/>
    </source>
</evidence>
<sequence>MSKTRIFALTLVAIMIAAILTNPKREQFEKAIEDKAKALLVKQLDYENKDAVELGMSLFGDRIVKEFVQNNIIIENYYLFSVIKIRWEGQDNPIGGGAFKTVWLSPEIDKKADEIVGILRRL</sequence>
<dbReference type="OrthoDB" id="997828at2"/>
<proteinExistence type="predicted"/>
<dbReference type="AlphaFoldDB" id="A0A4R3VX42"/>
<comment type="caution">
    <text evidence="1">The sequence shown here is derived from an EMBL/GenBank/DDBJ whole genome shotgun (WGS) entry which is preliminary data.</text>
</comment>